<feature type="transmembrane region" description="Helical" evidence="1">
    <location>
        <begin position="20"/>
        <end position="41"/>
    </location>
</feature>
<reference evidence="2" key="1">
    <citation type="submission" date="2010-07" db="EMBL/GenBank/DDBJ databases">
        <authorList>
            <consortium name="CONSOLIDER consortium CSD2007-00005"/>
            <person name="Guazzaroni M.-E."/>
            <person name="Richter M."/>
            <person name="Garcia-Salamanca A."/>
            <person name="Yarza P."/>
            <person name="Ferrer M."/>
        </authorList>
    </citation>
    <scope>NUCLEOTIDE SEQUENCE</scope>
</reference>
<dbReference type="AlphaFoldDB" id="D9PFP5"/>
<name>D9PFP5_9ZZZZ</name>
<dbReference type="Pfam" id="PF09955">
    <property type="entry name" value="DUF2189"/>
    <property type="match status" value="1"/>
</dbReference>
<feature type="transmembrane region" description="Helical" evidence="1">
    <location>
        <begin position="182"/>
        <end position="199"/>
    </location>
</feature>
<feature type="transmembrane region" description="Helical" evidence="1">
    <location>
        <begin position="62"/>
        <end position="83"/>
    </location>
</feature>
<feature type="transmembrane region" description="Helical" evidence="1">
    <location>
        <begin position="103"/>
        <end position="126"/>
    </location>
</feature>
<feature type="non-terminal residue" evidence="2">
    <location>
        <position position="1"/>
    </location>
</feature>
<sequence>LLSLALAFVTIEFGGYWELLSLVSGFILVAPVLAVGTYAISSQLERGEKPSLRRCVREEQRAFGNLMVFALMLMIVFLVWARAGSAIHIFFPINDHPDWRDYLTFFGIGSAVGSIFSLIVFSAAAFSLPMMVDRRVDTVTAVVTSINAVLRNKAAMAIWAACIVLAVAPGFALLFIGRERGSSLVLIMVALGITLPLIGHATWHGYRATVDAEAWERHEGDGSG</sequence>
<dbReference type="EMBL" id="ADZX01000102">
    <property type="protein sequence ID" value="EFK97622.1"/>
    <property type="molecule type" value="Genomic_DNA"/>
</dbReference>
<gene>
    <name evidence="2" type="ORF">LDC_0331</name>
</gene>
<feature type="transmembrane region" description="Helical" evidence="1">
    <location>
        <begin position="154"/>
        <end position="176"/>
    </location>
</feature>
<evidence type="ECO:0000313" key="2">
    <source>
        <dbReference type="EMBL" id="EFK97622.1"/>
    </source>
</evidence>
<protein>
    <recommendedName>
        <fullName evidence="3">DUF2189 domain-containing protein</fullName>
    </recommendedName>
</protein>
<keyword evidence="1" id="KW-1133">Transmembrane helix</keyword>
<keyword evidence="1" id="KW-0472">Membrane</keyword>
<keyword evidence="1" id="KW-0812">Transmembrane</keyword>
<evidence type="ECO:0000256" key="1">
    <source>
        <dbReference type="SAM" id="Phobius"/>
    </source>
</evidence>
<organism evidence="2">
    <name type="scientific">sediment metagenome</name>
    <dbReference type="NCBI Taxonomy" id="749907"/>
    <lineage>
        <taxon>unclassified sequences</taxon>
        <taxon>metagenomes</taxon>
        <taxon>ecological metagenomes</taxon>
    </lineage>
</organism>
<proteinExistence type="predicted"/>
<comment type="caution">
    <text evidence="2">The sequence shown here is derived from an EMBL/GenBank/DDBJ whole genome shotgun (WGS) entry which is preliminary data.</text>
</comment>
<dbReference type="InterPro" id="IPR018692">
    <property type="entry name" value="DUF2189"/>
</dbReference>
<accession>D9PFP5</accession>
<evidence type="ECO:0008006" key="3">
    <source>
        <dbReference type="Google" id="ProtNLM"/>
    </source>
</evidence>
<reference evidence="2" key="2">
    <citation type="journal article" date="2011" name="Microb. Ecol.">
        <title>Taxonomic and Functional Metagenomic Profiling of the Microbial Community in the Anoxic Sediment of a Sub-saline Shallow Lake (Laguna de Carrizo, Central Spain).</title>
        <authorList>
            <person name="Ferrer M."/>
            <person name="Guazzaroni M.E."/>
            <person name="Richter M."/>
            <person name="Garcia-Salamanca A."/>
            <person name="Yarza P."/>
            <person name="Suarez-Suarez A."/>
            <person name="Solano J."/>
            <person name="Alcaide M."/>
            <person name="van Dillewijn P."/>
            <person name="Molina-Henares M.A."/>
            <person name="Lopez-Cortes N."/>
            <person name="Al-Ramahi Y."/>
            <person name="Guerrero C."/>
            <person name="Acosta A."/>
            <person name="de Eugenio L.I."/>
            <person name="Martinez V."/>
            <person name="Marques S."/>
            <person name="Rojo F."/>
            <person name="Santero E."/>
            <person name="Genilloud O."/>
            <person name="Perez-Perez J."/>
            <person name="Rossello-Mora R."/>
            <person name="Ramos J.L."/>
        </authorList>
    </citation>
    <scope>NUCLEOTIDE SEQUENCE</scope>
</reference>